<evidence type="ECO:0000313" key="6">
    <source>
        <dbReference type="Proteomes" id="UP001451571"/>
    </source>
</evidence>
<dbReference type="PANTHER" id="PTHR32089:SF112">
    <property type="entry name" value="LYSOZYME-LIKE PROTEIN-RELATED"/>
    <property type="match status" value="1"/>
</dbReference>
<feature type="transmembrane region" description="Helical" evidence="3">
    <location>
        <begin position="148"/>
        <end position="169"/>
    </location>
</feature>
<evidence type="ECO:0000313" key="5">
    <source>
        <dbReference type="EMBL" id="XAH74076.1"/>
    </source>
</evidence>
<dbReference type="SMART" id="SM00283">
    <property type="entry name" value="MA"/>
    <property type="match status" value="1"/>
</dbReference>
<dbReference type="PROSITE" id="PS50111">
    <property type="entry name" value="CHEMOTAXIS_TRANSDUC_2"/>
    <property type="match status" value="1"/>
</dbReference>
<dbReference type="Proteomes" id="UP001451571">
    <property type="component" value="Chromosome"/>
</dbReference>
<name>A0ABZ3EV57_9FIRM</name>
<feature type="transmembrane region" description="Helical" evidence="3">
    <location>
        <begin position="116"/>
        <end position="133"/>
    </location>
</feature>
<gene>
    <name evidence="5" type="ORF">V6984_21665</name>
</gene>
<dbReference type="PANTHER" id="PTHR32089">
    <property type="entry name" value="METHYL-ACCEPTING CHEMOTAXIS PROTEIN MCPB"/>
    <property type="match status" value="1"/>
</dbReference>
<dbReference type="SUPFAM" id="SSF58104">
    <property type="entry name" value="Methyl-accepting chemotaxis protein (MCP) signaling domain"/>
    <property type="match status" value="1"/>
</dbReference>
<keyword evidence="3" id="KW-0812">Transmembrane</keyword>
<feature type="transmembrane region" description="Helical" evidence="3">
    <location>
        <begin position="65"/>
        <end position="88"/>
    </location>
</feature>
<reference evidence="5 6" key="1">
    <citation type="submission" date="2024-02" db="EMBL/GenBank/DDBJ databases">
        <title>Bacterial strain from lacustrine sediment.</title>
        <authorList>
            <person name="Petit C."/>
            <person name="Fadhlaoui K."/>
        </authorList>
    </citation>
    <scope>NUCLEOTIDE SEQUENCE [LARGE SCALE GENOMIC DNA]</scope>
    <source>
        <strain evidence="5 6">IPX-CK</strain>
    </source>
</reference>
<protein>
    <submittedName>
        <fullName evidence="5">Methyl-accepting chemotaxis protein</fullName>
    </submittedName>
</protein>
<keyword evidence="1 2" id="KW-0807">Transducer</keyword>
<feature type="domain" description="Methyl-accepting transducer" evidence="4">
    <location>
        <begin position="214"/>
        <end position="471"/>
    </location>
</feature>
<dbReference type="Pfam" id="PF00015">
    <property type="entry name" value="MCPsignal"/>
    <property type="match status" value="1"/>
</dbReference>
<dbReference type="RefSeq" id="WP_342757671.1">
    <property type="nucleotide sequence ID" value="NZ_CP146256.1"/>
</dbReference>
<accession>A0ABZ3EV57</accession>
<evidence type="ECO:0000259" key="4">
    <source>
        <dbReference type="PROSITE" id="PS50111"/>
    </source>
</evidence>
<organism evidence="5 6">
    <name type="scientific">Kineothrix sedimenti</name>
    <dbReference type="NCBI Taxonomy" id="3123317"/>
    <lineage>
        <taxon>Bacteria</taxon>
        <taxon>Bacillati</taxon>
        <taxon>Bacillota</taxon>
        <taxon>Clostridia</taxon>
        <taxon>Lachnospirales</taxon>
        <taxon>Lachnospiraceae</taxon>
        <taxon>Kineothrix</taxon>
    </lineage>
</organism>
<keyword evidence="6" id="KW-1185">Reference proteome</keyword>
<dbReference type="Gene3D" id="1.10.287.950">
    <property type="entry name" value="Methyl-accepting chemotaxis protein"/>
    <property type="match status" value="1"/>
</dbReference>
<feature type="transmembrane region" description="Helical" evidence="3">
    <location>
        <begin position="12"/>
        <end position="31"/>
    </location>
</feature>
<keyword evidence="3" id="KW-1133">Transmembrane helix</keyword>
<dbReference type="InterPro" id="IPR004089">
    <property type="entry name" value="MCPsignal_dom"/>
</dbReference>
<sequence length="497" mass="55038">MKAEFDTRRVNRFNVILIWVLSTILVVQGLIVAGWDYGIKVMLTTYSATLFSTFLLLVNKKFPKLDIVCGVLIPFSVAVTASILGYIVKGESTTRIFMIYIGTLAMAALYFKQSVLLIYTGCYNAMLLIFFILNPEGLLGKNATMSELITRMGNGILIVVILFFLTKWGHSYVVSAQKKEAEAIQTAEKLTIIFSTIDENTFQLDESITKVHQYMQSIEMASSQTTQVVDKIAEGVTKQAESTGEIAKKTSDATSTIQETQKISSQTMGFSDEMKDIVMANVRNVQVMLEEMHTIDTAVGSAMNTVVELKESMEQINRFMDNITGIARQTNLLALNAAIEAARAGEAGKGFSVVADEVRNLAEMSSTTVRDVLSVIDNLQDVASKTYEKVLEGREAVANGTKVIEEVEEQFGRLEGNSEQIGLQIRKQDKKISDVNEAFFHILVKLENISSLSSEHAAATEEILASMEEQNENIQIMSGEISGMRDLSRNLQTKLNR</sequence>
<feature type="transmembrane region" description="Helical" evidence="3">
    <location>
        <begin position="94"/>
        <end position="111"/>
    </location>
</feature>
<evidence type="ECO:0000256" key="3">
    <source>
        <dbReference type="SAM" id="Phobius"/>
    </source>
</evidence>
<feature type="transmembrane region" description="Helical" evidence="3">
    <location>
        <begin position="37"/>
        <end position="58"/>
    </location>
</feature>
<proteinExistence type="predicted"/>
<dbReference type="EMBL" id="CP146256">
    <property type="protein sequence ID" value="XAH74076.1"/>
    <property type="molecule type" value="Genomic_DNA"/>
</dbReference>
<evidence type="ECO:0000256" key="1">
    <source>
        <dbReference type="ARBA" id="ARBA00023224"/>
    </source>
</evidence>
<keyword evidence="3" id="KW-0472">Membrane</keyword>
<evidence type="ECO:0000256" key="2">
    <source>
        <dbReference type="PROSITE-ProRule" id="PRU00284"/>
    </source>
</evidence>